<dbReference type="RefSeq" id="XP_018753515.1">
    <property type="nucleotide sequence ID" value="XM_018905353.1"/>
</dbReference>
<dbReference type="EMBL" id="DS022250">
    <property type="protein sequence ID" value="EWG47324.1"/>
    <property type="molecule type" value="Genomic_DNA"/>
</dbReference>
<accession>W7MI93</accession>
<dbReference type="EMBL" id="CM000585">
    <property type="protein sequence ID" value="EWG47324.1"/>
    <property type="molecule type" value="Genomic_DNA"/>
</dbReference>
<name>W7MI93_GIBM7</name>
<dbReference type="KEGG" id="fvr:FVEG_16112"/>
<dbReference type="GeneID" id="30072988"/>
<evidence type="ECO:0000313" key="1">
    <source>
        <dbReference type="EMBL" id="EWG47324.1"/>
    </source>
</evidence>
<gene>
    <name evidence="1" type="ORF">FVEG_16112</name>
</gene>
<reference evidence="1 2" key="1">
    <citation type="journal article" date="2010" name="Nature">
        <title>Comparative genomics reveals mobile pathogenicity chromosomes in Fusarium.</title>
        <authorList>
            <person name="Ma L.J."/>
            <person name="van der Does H.C."/>
            <person name="Borkovich K.A."/>
            <person name="Coleman J.J."/>
            <person name="Daboussi M.J."/>
            <person name="Di Pietro A."/>
            <person name="Dufresne M."/>
            <person name="Freitag M."/>
            <person name="Grabherr M."/>
            <person name="Henrissat B."/>
            <person name="Houterman P.M."/>
            <person name="Kang S."/>
            <person name="Shim W.B."/>
            <person name="Woloshuk C."/>
            <person name="Xie X."/>
            <person name="Xu J.R."/>
            <person name="Antoniw J."/>
            <person name="Baker S.E."/>
            <person name="Bluhm B.H."/>
            <person name="Breakspear A."/>
            <person name="Brown D.W."/>
            <person name="Butchko R.A."/>
            <person name="Chapman S."/>
            <person name="Coulson R."/>
            <person name="Coutinho P.M."/>
            <person name="Danchin E.G."/>
            <person name="Diener A."/>
            <person name="Gale L.R."/>
            <person name="Gardiner D.M."/>
            <person name="Goff S."/>
            <person name="Hammond-Kosack K.E."/>
            <person name="Hilburn K."/>
            <person name="Hua-Van A."/>
            <person name="Jonkers W."/>
            <person name="Kazan K."/>
            <person name="Kodira C.D."/>
            <person name="Koehrsen M."/>
            <person name="Kumar L."/>
            <person name="Lee Y.H."/>
            <person name="Li L."/>
            <person name="Manners J.M."/>
            <person name="Miranda-Saavedra D."/>
            <person name="Mukherjee M."/>
            <person name="Park G."/>
            <person name="Park J."/>
            <person name="Park S.Y."/>
            <person name="Proctor R.H."/>
            <person name="Regev A."/>
            <person name="Ruiz-Roldan M.C."/>
            <person name="Sain D."/>
            <person name="Sakthikumar S."/>
            <person name="Sykes S."/>
            <person name="Schwartz D.C."/>
            <person name="Turgeon B.G."/>
            <person name="Wapinski I."/>
            <person name="Yoder O."/>
            <person name="Young S."/>
            <person name="Zeng Q."/>
            <person name="Zhou S."/>
            <person name="Galagan J."/>
            <person name="Cuomo C.A."/>
            <person name="Kistler H.C."/>
            <person name="Rep M."/>
        </authorList>
    </citation>
    <scope>NUCLEOTIDE SEQUENCE [LARGE SCALE GENOMIC DNA]</scope>
    <source>
        <strain evidence="2">M3125 / FGSC 7600</strain>
    </source>
</reference>
<proteinExistence type="predicted"/>
<protein>
    <submittedName>
        <fullName evidence="1">Uncharacterized protein</fullName>
    </submittedName>
</protein>
<dbReference type="Proteomes" id="UP000009096">
    <property type="component" value="Chromosome 8"/>
</dbReference>
<sequence>MAVVKEPTEDLVTVIVAGVGQGPMPPKRQGRSLGLQPGQTIHMPPGTINYDFRKQSDPTLITGGLGRVASCYFELNTL</sequence>
<keyword evidence="2" id="KW-1185">Reference proteome</keyword>
<dbReference type="VEuPathDB" id="FungiDB:FVEG_16112"/>
<dbReference type="AlphaFoldDB" id="W7MI93"/>
<evidence type="ECO:0000313" key="2">
    <source>
        <dbReference type="Proteomes" id="UP000009096"/>
    </source>
</evidence>
<organism evidence="1 2">
    <name type="scientific">Gibberella moniliformis (strain M3125 / FGSC 7600)</name>
    <name type="common">Maize ear and stalk rot fungus</name>
    <name type="synonym">Fusarium verticillioides</name>
    <dbReference type="NCBI Taxonomy" id="334819"/>
    <lineage>
        <taxon>Eukaryota</taxon>
        <taxon>Fungi</taxon>
        <taxon>Dikarya</taxon>
        <taxon>Ascomycota</taxon>
        <taxon>Pezizomycotina</taxon>
        <taxon>Sordariomycetes</taxon>
        <taxon>Hypocreomycetidae</taxon>
        <taxon>Hypocreales</taxon>
        <taxon>Nectriaceae</taxon>
        <taxon>Fusarium</taxon>
        <taxon>Fusarium fujikuroi species complex</taxon>
    </lineage>
</organism>